<accession>A0A4R5NIT2</accession>
<dbReference type="AlphaFoldDB" id="A0A4R5NIT2"/>
<dbReference type="EMBL" id="PUFN01000004">
    <property type="protein sequence ID" value="TDG74513.1"/>
    <property type="molecule type" value="Genomic_DNA"/>
</dbReference>
<comment type="caution">
    <text evidence="1">The sequence shown here is derived from an EMBL/GenBank/DDBJ whole genome shotgun (WGS) entry which is preliminary data.</text>
</comment>
<evidence type="ECO:0000313" key="1">
    <source>
        <dbReference type="EMBL" id="TDG74513.1"/>
    </source>
</evidence>
<reference evidence="1 2" key="1">
    <citation type="journal article" date="2019" name="Appl. Microbiol. Biotechnol.">
        <title>Uncovering carbohydrate metabolism through a genotype-phenotype association study of 56 lactic acid bacteria genomes.</title>
        <authorList>
            <person name="Buron-Moles G."/>
            <person name="Chailyan A."/>
            <person name="Dolejs I."/>
            <person name="Forster J."/>
            <person name="Miks M.H."/>
        </authorList>
    </citation>
    <scope>NUCLEOTIDE SEQUENCE [LARGE SCALE GENOMIC DNA]</scope>
    <source>
        <strain evidence="1 2">ATCC 29644</strain>
    </source>
</reference>
<name>A0A4R5NIT2_9LACO</name>
<proteinExistence type="predicted"/>
<gene>
    <name evidence="1" type="ORF">C5L30_000229</name>
</gene>
<sequence length="71" mass="8042">MALKTSRTVYLNGTSTDENNNVLANFNANLNGAGTFNISETIMDRSDMDTIEKDFEEFRTQAKTLMEKEEN</sequence>
<protein>
    <submittedName>
        <fullName evidence="1">Uncharacterized protein</fullName>
    </submittedName>
</protein>
<keyword evidence="2" id="KW-1185">Reference proteome</keyword>
<dbReference type="RefSeq" id="WP_010019299.1">
    <property type="nucleotide sequence ID" value="NZ_PUFN01000004.1"/>
</dbReference>
<dbReference type="Proteomes" id="UP000295257">
    <property type="component" value="Unassembled WGS sequence"/>
</dbReference>
<organism evidence="1 2">
    <name type="scientific">Companilactobacillus farciminis</name>
    <dbReference type="NCBI Taxonomy" id="1612"/>
    <lineage>
        <taxon>Bacteria</taxon>
        <taxon>Bacillati</taxon>
        <taxon>Bacillota</taxon>
        <taxon>Bacilli</taxon>
        <taxon>Lactobacillales</taxon>
        <taxon>Lactobacillaceae</taxon>
        <taxon>Companilactobacillus</taxon>
    </lineage>
</organism>
<dbReference type="OrthoDB" id="2328082at2"/>
<evidence type="ECO:0000313" key="2">
    <source>
        <dbReference type="Proteomes" id="UP000295257"/>
    </source>
</evidence>